<dbReference type="CDD" id="cd14789">
    <property type="entry name" value="Tiki"/>
    <property type="match status" value="1"/>
</dbReference>
<dbReference type="Proteomes" id="UP000541535">
    <property type="component" value="Unassembled WGS sequence"/>
</dbReference>
<protein>
    <recommendedName>
        <fullName evidence="4">TraB/GumN family protein</fullName>
    </recommendedName>
</protein>
<evidence type="ECO:0008006" key="4">
    <source>
        <dbReference type="Google" id="ProtNLM"/>
    </source>
</evidence>
<comment type="caution">
    <text evidence="2">The sequence shown here is derived from an EMBL/GenBank/DDBJ whole genome shotgun (WGS) entry which is preliminary data.</text>
</comment>
<dbReference type="PANTHER" id="PTHR40590:SF1">
    <property type="entry name" value="CYTOPLASMIC PROTEIN"/>
    <property type="match status" value="1"/>
</dbReference>
<feature type="chain" id="PRO_5031411743" description="TraB/GumN family protein" evidence="1">
    <location>
        <begin position="23"/>
        <end position="307"/>
    </location>
</feature>
<keyword evidence="3" id="KW-1185">Reference proteome</keyword>
<dbReference type="EMBL" id="JACHXD010000001">
    <property type="protein sequence ID" value="MBB3117220.1"/>
    <property type="molecule type" value="Genomic_DNA"/>
</dbReference>
<feature type="signal peptide" evidence="1">
    <location>
        <begin position="1"/>
        <end position="22"/>
    </location>
</feature>
<evidence type="ECO:0000256" key="1">
    <source>
        <dbReference type="SAM" id="SignalP"/>
    </source>
</evidence>
<evidence type="ECO:0000313" key="3">
    <source>
        <dbReference type="Proteomes" id="UP000541535"/>
    </source>
</evidence>
<organism evidence="2 3">
    <name type="scientific">Pseudoduganella violacea</name>
    <dbReference type="NCBI Taxonomy" id="1715466"/>
    <lineage>
        <taxon>Bacteria</taxon>
        <taxon>Pseudomonadati</taxon>
        <taxon>Pseudomonadota</taxon>
        <taxon>Betaproteobacteria</taxon>
        <taxon>Burkholderiales</taxon>
        <taxon>Oxalobacteraceae</taxon>
        <taxon>Telluria group</taxon>
        <taxon>Pseudoduganella</taxon>
    </lineage>
</organism>
<dbReference type="AlphaFoldDB" id="A0A7W5B6T2"/>
<accession>A0A7W5B6T2</accession>
<dbReference type="Pfam" id="PF01963">
    <property type="entry name" value="TraB_PrgY_gumN"/>
    <property type="match status" value="1"/>
</dbReference>
<reference evidence="2 3" key="1">
    <citation type="submission" date="2020-08" db="EMBL/GenBank/DDBJ databases">
        <title>Genomic Encyclopedia of Type Strains, Phase III (KMG-III): the genomes of soil and plant-associated and newly described type strains.</title>
        <authorList>
            <person name="Whitman W."/>
        </authorList>
    </citation>
    <scope>NUCLEOTIDE SEQUENCE [LARGE SCALE GENOMIC DNA]</scope>
    <source>
        <strain evidence="2 3">CECT 8897</strain>
    </source>
</reference>
<gene>
    <name evidence="2" type="ORF">FHS03_000239</name>
</gene>
<evidence type="ECO:0000313" key="2">
    <source>
        <dbReference type="EMBL" id="MBB3117220.1"/>
    </source>
</evidence>
<dbReference type="PANTHER" id="PTHR40590">
    <property type="entry name" value="CYTOPLASMIC PROTEIN-RELATED"/>
    <property type="match status" value="1"/>
</dbReference>
<proteinExistence type="predicted"/>
<dbReference type="RefSeq" id="WP_183439204.1">
    <property type="nucleotide sequence ID" value="NZ_JACHXD010000001.1"/>
</dbReference>
<name>A0A7W5B6T2_9BURK</name>
<sequence length="307" mass="33842">MRRLIIVIFYSLFCLTLQPAWAQQAQATAPAIPNRGVLFKAEQGGNTLYLFGTIHVGSPDFYPLEPRITEALTQASVLALEIDPLADQKRMLNAVRKYGVYAPGSGPASAQLSPAARARLERALRKYGIPPEAAAPLKPWMLTSALTIAEFGSQGYQPILAVDAWLSKQARARRLKVEELESVEGQMSLFGRLSDAEQLRMLEEDLQSIEDEKYAGEARELMDAWSSANPAALDAVARKLSNDATFSGKFMKKVLLEERNPQLADGIAKLLAREKLSVAAIGALHLIGWENVPDLLRRRGIAVERIY</sequence>
<dbReference type="InterPro" id="IPR002816">
    <property type="entry name" value="TraB/PrgY/GumN_fam"/>
</dbReference>
<dbReference type="InterPro" id="IPR047111">
    <property type="entry name" value="YbaP-like"/>
</dbReference>
<keyword evidence="1" id="KW-0732">Signal</keyword>